<dbReference type="InterPro" id="IPR028871">
    <property type="entry name" value="BlueCu_1_BS"/>
</dbReference>
<evidence type="ECO:0000256" key="4">
    <source>
        <dbReference type="ARBA" id="ARBA00022982"/>
    </source>
</evidence>
<dbReference type="PROSITE" id="PS51007">
    <property type="entry name" value="CYTC"/>
    <property type="match status" value="1"/>
</dbReference>
<dbReference type="InterPro" id="IPR000923">
    <property type="entry name" value="BlueCu_1"/>
</dbReference>
<dbReference type="SUPFAM" id="SSF46626">
    <property type="entry name" value="Cytochrome c"/>
    <property type="match status" value="1"/>
</dbReference>
<gene>
    <name evidence="10" type="ORF">AVDCRST_MAG38-1000</name>
</gene>
<proteinExistence type="predicted"/>
<dbReference type="GO" id="GO:0009055">
    <property type="term" value="F:electron transfer activity"/>
    <property type="evidence" value="ECO:0007669"/>
    <property type="project" value="InterPro"/>
</dbReference>
<feature type="signal peptide" evidence="8">
    <location>
        <begin position="1"/>
        <end position="32"/>
    </location>
</feature>
<dbReference type="InterPro" id="IPR009056">
    <property type="entry name" value="Cyt_c-like_dom"/>
</dbReference>
<dbReference type="InterPro" id="IPR008972">
    <property type="entry name" value="Cupredoxin"/>
</dbReference>
<keyword evidence="8" id="KW-0732">Signal</keyword>
<accession>A0A6J4RF99</accession>
<evidence type="ECO:0000256" key="1">
    <source>
        <dbReference type="ARBA" id="ARBA00022448"/>
    </source>
</evidence>
<evidence type="ECO:0000256" key="2">
    <source>
        <dbReference type="ARBA" id="ARBA00022617"/>
    </source>
</evidence>
<dbReference type="EMBL" id="CADCVJ010000058">
    <property type="protein sequence ID" value="CAA9467274.1"/>
    <property type="molecule type" value="Genomic_DNA"/>
</dbReference>
<dbReference type="Gene3D" id="2.60.40.420">
    <property type="entry name" value="Cupredoxins - blue copper proteins"/>
    <property type="match status" value="1"/>
</dbReference>
<evidence type="ECO:0000256" key="6">
    <source>
        <dbReference type="ARBA" id="ARBA00023008"/>
    </source>
</evidence>
<keyword evidence="4" id="KW-0249">Electron transport</keyword>
<feature type="chain" id="PRO_5038516875" description="Cytochrome c domain-containing protein" evidence="8">
    <location>
        <begin position="33"/>
        <end position="254"/>
    </location>
</feature>
<dbReference type="GO" id="GO:0005507">
    <property type="term" value="F:copper ion binding"/>
    <property type="evidence" value="ECO:0007669"/>
    <property type="project" value="InterPro"/>
</dbReference>
<keyword evidence="5 7" id="KW-0408">Iron</keyword>
<keyword evidence="6" id="KW-0186">Copper</keyword>
<dbReference type="InterPro" id="IPR033138">
    <property type="entry name" value="Cu_oxidase_CS"/>
</dbReference>
<dbReference type="SUPFAM" id="SSF49503">
    <property type="entry name" value="Cupredoxins"/>
    <property type="match status" value="1"/>
</dbReference>
<name>A0A6J4RF99_9ACTN</name>
<evidence type="ECO:0000256" key="5">
    <source>
        <dbReference type="ARBA" id="ARBA00023004"/>
    </source>
</evidence>
<dbReference type="Pfam" id="PF00127">
    <property type="entry name" value="Copper-bind"/>
    <property type="match status" value="1"/>
</dbReference>
<evidence type="ECO:0000256" key="3">
    <source>
        <dbReference type="ARBA" id="ARBA00022723"/>
    </source>
</evidence>
<reference evidence="10" key="1">
    <citation type="submission" date="2020-02" db="EMBL/GenBank/DDBJ databases">
        <authorList>
            <person name="Meier V. D."/>
        </authorList>
    </citation>
    <scope>NUCLEOTIDE SEQUENCE</scope>
    <source>
        <strain evidence="10">AVDCRST_MAG38</strain>
    </source>
</reference>
<dbReference type="InterPro" id="IPR036909">
    <property type="entry name" value="Cyt_c-like_dom_sf"/>
</dbReference>
<keyword evidence="1" id="KW-0813">Transport</keyword>
<evidence type="ECO:0000256" key="7">
    <source>
        <dbReference type="PROSITE-ProRule" id="PRU00433"/>
    </source>
</evidence>
<dbReference type="Pfam" id="PF00034">
    <property type="entry name" value="Cytochrom_C"/>
    <property type="match status" value="1"/>
</dbReference>
<dbReference type="CDD" id="cd00920">
    <property type="entry name" value="Cupredoxin"/>
    <property type="match status" value="1"/>
</dbReference>
<organism evidence="10">
    <name type="scientific">uncultured Solirubrobacteraceae bacterium</name>
    <dbReference type="NCBI Taxonomy" id="1162706"/>
    <lineage>
        <taxon>Bacteria</taxon>
        <taxon>Bacillati</taxon>
        <taxon>Actinomycetota</taxon>
        <taxon>Thermoleophilia</taxon>
        <taxon>Solirubrobacterales</taxon>
        <taxon>Solirubrobacteraceae</taxon>
        <taxon>environmental samples</taxon>
    </lineage>
</organism>
<feature type="domain" description="Cytochrome c" evidence="9">
    <location>
        <begin position="37"/>
        <end position="135"/>
    </location>
</feature>
<evidence type="ECO:0000313" key="10">
    <source>
        <dbReference type="EMBL" id="CAA9467274.1"/>
    </source>
</evidence>
<sequence>MTSAEGNTPWRRARLVAGLAAAGLALGGCSMAGDGESNLVNGKEQFVQKCGACHALDRAGTTGVSGPDLDEAFARARTDGFGQSTFEGVVYGQIRQPNLDTQIDPKTGTELALMPPDLVKGQDARDVAAYVAMAAARGGEDTGQLADVGATEAEGTAKAEGGRLEIPADPSGSLAYVFAAATAPAGDLEITSPNESSVPHNIAIEGDGVDEIGPVVQDGGSSDVKAKLAAGTYAFYCSVPGHREGGMEGELTVE</sequence>
<keyword evidence="2 7" id="KW-0349">Heme</keyword>
<evidence type="ECO:0000256" key="8">
    <source>
        <dbReference type="SAM" id="SignalP"/>
    </source>
</evidence>
<evidence type="ECO:0000259" key="9">
    <source>
        <dbReference type="PROSITE" id="PS51007"/>
    </source>
</evidence>
<keyword evidence="3 7" id="KW-0479">Metal-binding</keyword>
<dbReference type="AlphaFoldDB" id="A0A6J4RF99"/>
<dbReference type="PROSITE" id="PS00079">
    <property type="entry name" value="MULTICOPPER_OXIDASE1"/>
    <property type="match status" value="1"/>
</dbReference>
<protein>
    <recommendedName>
        <fullName evidence="9">Cytochrome c domain-containing protein</fullName>
    </recommendedName>
</protein>
<dbReference type="Gene3D" id="1.10.760.10">
    <property type="entry name" value="Cytochrome c-like domain"/>
    <property type="match status" value="1"/>
</dbReference>
<dbReference type="PROSITE" id="PS00196">
    <property type="entry name" value="COPPER_BLUE"/>
    <property type="match status" value="1"/>
</dbReference>
<dbReference type="GO" id="GO:0020037">
    <property type="term" value="F:heme binding"/>
    <property type="evidence" value="ECO:0007669"/>
    <property type="project" value="InterPro"/>
</dbReference>